<dbReference type="HAMAP" id="MF_00259">
    <property type="entry name" value="GcvT"/>
    <property type="match status" value="1"/>
</dbReference>
<dbReference type="GO" id="GO:0004047">
    <property type="term" value="F:aminomethyltransferase activity"/>
    <property type="evidence" value="ECO:0007669"/>
    <property type="project" value="UniProtKB-UniRule"/>
</dbReference>
<dbReference type="KEGG" id="afy:BW247_01275"/>
<dbReference type="Gene3D" id="2.40.30.110">
    <property type="entry name" value="Aminomethyltransferase beta-barrel domains"/>
    <property type="match status" value="1"/>
</dbReference>
<dbReference type="GO" id="GO:0008483">
    <property type="term" value="F:transaminase activity"/>
    <property type="evidence" value="ECO:0007669"/>
    <property type="project" value="UniProtKB-KW"/>
</dbReference>
<keyword evidence="4 7" id="KW-0808">Transferase</keyword>
<dbReference type="EC" id="2.1.2.10" evidence="2 7"/>
<evidence type="ECO:0000259" key="9">
    <source>
        <dbReference type="Pfam" id="PF01571"/>
    </source>
</evidence>
<comment type="similarity">
    <text evidence="1 7">Belongs to the GcvT family.</text>
</comment>
<dbReference type="EMBL" id="CP019434">
    <property type="protein sequence ID" value="APZ41896.1"/>
    <property type="molecule type" value="Genomic_DNA"/>
</dbReference>
<dbReference type="STRING" id="1765967.BW247_01275"/>
<dbReference type="InterPro" id="IPR022903">
    <property type="entry name" value="GcvT_bac"/>
</dbReference>
<sequence>MLQRTPIYSDHLAAGGKMVDFAGWDMPLHYGSQLEEHHQVRRDAGVFDVSHMTVVDLVGADARDYLRRLLANDVAKLKTPGKALYSCMLRPDGGVIDDLITYWLGGERYRVVVNAATHDKDLAWMQAQAAGFAVTLTERAELAMLAVQGPNARALAAGVLGGADAEAALALKPFTGVERGDRFVARTGYTGEDGFEIMLPATAASAFWRALLAAGVKPIGLGARDTLRLEAGMNLYGTDMDETISPLECGLNWTVAWEPVERVFIGREALEAQRAAGTARRFVGLVLEGRGVLRGHQRVQTPAGDGQTTSGTFSPTLGVAIALARLPAAAGDACEVDIRGKLHAARVVKPPFVRNGQGCL</sequence>
<comment type="catalytic activity">
    <reaction evidence="6 7">
        <text>N(6)-[(R)-S(8)-aminomethyldihydrolipoyl]-L-lysyl-[protein] + (6S)-5,6,7,8-tetrahydrofolate = N(6)-[(R)-dihydrolipoyl]-L-lysyl-[protein] + (6R)-5,10-methylene-5,6,7,8-tetrahydrofolate + NH4(+)</text>
        <dbReference type="Rhea" id="RHEA:16945"/>
        <dbReference type="Rhea" id="RHEA-COMP:10475"/>
        <dbReference type="Rhea" id="RHEA-COMP:10492"/>
        <dbReference type="ChEBI" id="CHEBI:15636"/>
        <dbReference type="ChEBI" id="CHEBI:28938"/>
        <dbReference type="ChEBI" id="CHEBI:57453"/>
        <dbReference type="ChEBI" id="CHEBI:83100"/>
        <dbReference type="ChEBI" id="CHEBI:83143"/>
        <dbReference type="EC" id="2.1.2.10"/>
    </reaction>
</comment>
<name>A0A1P8UDM1_9GAMM</name>
<evidence type="ECO:0000259" key="10">
    <source>
        <dbReference type="Pfam" id="PF08669"/>
    </source>
</evidence>
<dbReference type="NCBIfam" id="NF001567">
    <property type="entry name" value="PRK00389.1"/>
    <property type="match status" value="1"/>
</dbReference>
<dbReference type="FunFam" id="4.10.1250.10:FF:000001">
    <property type="entry name" value="Aminomethyltransferase"/>
    <property type="match status" value="1"/>
</dbReference>
<dbReference type="Proteomes" id="UP000243807">
    <property type="component" value="Chromosome"/>
</dbReference>
<comment type="subunit">
    <text evidence="7">The glycine cleavage system is composed of four proteins: P, T, L and H.</text>
</comment>
<dbReference type="AlphaFoldDB" id="A0A1P8UDM1"/>
<proteinExistence type="inferred from homology"/>
<dbReference type="InterPro" id="IPR006222">
    <property type="entry name" value="GCVT_N"/>
</dbReference>
<dbReference type="Gene3D" id="3.30.1360.120">
    <property type="entry name" value="Probable tRNA modification gtpase trme, domain 1"/>
    <property type="match status" value="1"/>
</dbReference>
<evidence type="ECO:0000256" key="3">
    <source>
        <dbReference type="ARBA" id="ARBA00022576"/>
    </source>
</evidence>
<dbReference type="InterPro" id="IPR013977">
    <property type="entry name" value="GcvT_C"/>
</dbReference>
<dbReference type="GO" id="GO:0005829">
    <property type="term" value="C:cytosol"/>
    <property type="evidence" value="ECO:0007669"/>
    <property type="project" value="TreeGrafter"/>
</dbReference>
<evidence type="ECO:0000256" key="1">
    <source>
        <dbReference type="ARBA" id="ARBA00008609"/>
    </source>
</evidence>
<evidence type="ECO:0000313" key="11">
    <source>
        <dbReference type="EMBL" id="APZ41896.1"/>
    </source>
</evidence>
<dbReference type="Gene3D" id="3.30.70.1400">
    <property type="entry name" value="Aminomethyltransferase beta-barrel domains"/>
    <property type="match status" value="1"/>
</dbReference>
<dbReference type="Pfam" id="PF01571">
    <property type="entry name" value="GCV_T"/>
    <property type="match status" value="1"/>
</dbReference>
<dbReference type="GO" id="GO:0019464">
    <property type="term" value="P:glycine decarboxylation via glycine cleavage system"/>
    <property type="evidence" value="ECO:0007669"/>
    <property type="project" value="UniProtKB-UniRule"/>
</dbReference>
<dbReference type="InterPro" id="IPR028896">
    <property type="entry name" value="GcvT/YgfZ/DmdA"/>
</dbReference>
<dbReference type="OrthoDB" id="9774591at2"/>
<dbReference type="Gene3D" id="4.10.1250.10">
    <property type="entry name" value="Aminomethyltransferase fragment"/>
    <property type="match status" value="1"/>
</dbReference>
<evidence type="ECO:0000256" key="4">
    <source>
        <dbReference type="ARBA" id="ARBA00022679"/>
    </source>
</evidence>
<reference evidence="11 12" key="1">
    <citation type="submission" date="2017-01" db="EMBL/GenBank/DDBJ databases">
        <title>Draft sequence of Acidihalobacter ferrooxidans strain DSM 14175 (strain V8).</title>
        <authorList>
            <person name="Khaleque H.N."/>
            <person name="Ramsay J.P."/>
            <person name="Murphy R.J.T."/>
            <person name="Kaksonen A.H."/>
            <person name="Boxall N.J."/>
            <person name="Watkin E.L.J."/>
        </authorList>
    </citation>
    <scope>NUCLEOTIDE SEQUENCE [LARGE SCALE GENOMIC DNA]</scope>
    <source>
        <strain evidence="11 12">V8</strain>
    </source>
</reference>
<dbReference type="GO" id="GO:0005960">
    <property type="term" value="C:glycine cleavage complex"/>
    <property type="evidence" value="ECO:0007669"/>
    <property type="project" value="InterPro"/>
</dbReference>
<dbReference type="PIRSF" id="PIRSF006487">
    <property type="entry name" value="GcvT"/>
    <property type="match status" value="1"/>
</dbReference>
<keyword evidence="3 7" id="KW-0032">Aminotransferase</keyword>
<dbReference type="FunFam" id="3.30.70.1400:FF:000001">
    <property type="entry name" value="Aminomethyltransferase"/>
    <property type="match status" value="1"/>
</dbReference>
<evidence type="ECO:0000256" key="7">
    <source>
        <dbReference type="HAMAP-Rule" id="MF_00259"/>
    </source>
</evidence>
<dbReference type="PANTHER" id="PTHR43757">
    <property type="entry name" value="AMINOMETHYLTRANSFERASE"/>
    <property type="match status" value="1"/>
</dbReference>
<dbReference type="RefSeq" id="WP_076835243.1">
    <property type="nucleotide sequence ID" value="NZ_CP019434.1"/>
</dbReference>
<evidence type="ECO:0000256" key="5">
    <source>
        <dbReference type="ARBA" id="ARBA00031395"/>
    </source>
</evidence>
<evidence type="ECO:0000313" key="12">
    <source>
        <dbReference type="Proteomes" id="UP000243807"/>
    </source>
</evidence>
<dbReference type="InterPro" id="IPR027266">
    <property type="entry name" value="TrmE/GcvT-like"/>
</dbReference>
<dbReference type="Pfam" id="PF08669">
    <property type="entry name" value="GCV_T_C"/>
    <property type="match status" value="1"/>
</dbReference>
<feature type="domain" description="Aminomethyltransferase C-terminal" evidence="10">
    <location>
        <begin position="280"/>
        <end position="353"/>
    </location>
</feature>
<gene>
    <name evidence="7" type="primary">gcvT</name>
    <name evidence="11" type="ORF">BW247_01275</name>
</gene>
<dbReference type="SUPFAM" id="SSF103025">
    <property type="entry name" value="Folate-binding domain"/>
    <property type="match status" value="1"/>
</dbReference>
<keyword evidence="12" id="KW-1185">Reference proteome</keyword>
<feature type="binding site" evidence="8">
    <location>
        <position position="196"/>
    </location>
    <ligand>
        <name>substrate</name>
    </ligand>
</feature>
<dbReference type="InterPro" id="IPR006223">
    <property type="entry name" value="GcvT"/>
</dbReference>
<dbReference type="InterPro" id="IPR029043">
    <property type="entry name" value="GcvT/YgfZ_C"/>
</dbReference>
<dbReference type="NCBIfam" id="TIGR00528">
    <property type="entry name" value="gcvT"/>
    <property type="match status" value="1"/>
</dbReference>
<dbReference type="PANTHER" id="PTHR43757:SF2">
    <property type="entry name" value="AMINOMETHYLTRANSFERASE, MITOCHONDRIAL"/>
    <property type="match status" value="1"/>
</dbReference>
<evidence type="ECO:0000256" key="2">
    <source>
        <dbReference type="ARBA" id="ARBA00012616"/>
    </source>
</evidence>
<evidence type="ECO:0000256" key="6">
    <source>
        <dbReference type="ARBA" id="ARBA00047665"/>
    </source>
</evidence>
<accession>A0A1P8UDM1</accession>
<dbReference type="SUPFAM" id="SSF101790">
    <property type="entry name" value="Aminomethyltransferase beta-barrel domain"/>
    <property type="match status" value="1"/>
</dbReference>
<comment type="function">
    <text evidence="7">The glycine cleavage system catalyzes the degradation of glycine.</text>
</comment>
<protein>
    <recommendedName>
        <fullName evidence="2 7">Aminomethyltransferase</fullName>
        <ecNumber evidence="2 7">2.1.2.10</ecNumber>
    </recommendedName>
    <alternativeName>
        <fullName evidence="5 7">Glycine cleavage system T protein</fullName>
    </alternativeName>
</protein>
<feature type="domain" description="GCVT N-terminal" evidence="9">
    <location>
        <begin position="8"/>
        <end position="258"/>
    </location>
</feature>
<evidence type="ECO:0000256" key="8">
    <source>
        <dbReference type="PIRSR" id="PIRSR006487-1"/>
    </source>
</evidence>
<organism evidence="11 12">
    <name type="scientific">Acidihalobacter ferrooxydans</name>
    <dbReference type="NCBI Taxonomy" id="1765967"/>
    <lineage>
        <taxon>Bacteria</taxon>
        <taxon>Pseudomonadati</taxon>
        <taxon>Pseudomonadota</taxon>
        <taxon>Gammaproteobacteria</taxon>
        <taxon>Chromatiales</taxon>
        <taxon>Ectothiorhodospiraceae</taxon>
        <taxon>Acidihalobacter</taxon>
    </lineage>
</organism>